<feature type="transmembrane region" description="Helical" evidence="1">
    <location>
        <begin position="46"/>
        <end position="66"/>
    </location>
</feature>
<keyword evidence="1" id="KW-0472">Membrane</keyword>
<gene>
    <name evidence="2" type="ORF">SAMN06309945_2609</name>
</gene>
<evidence type="ECO:0000256" key="1">
    <source>
        <dbReference type="SAM" id="Phobius"/>
    </source>
</evidence>
<keyword evidence="1" id="KW-0812">Transmembrane</keyword>
<dbReference type="Proteomes" id="UP000190857">
    <property type="component" value="Unassembled WGS sequence"/>
</dbReference>
<accession>A0A1T5KWN9</accession>
<reference evidence="2 3" key="1">
    <citation type="submission" date="2017-02" db="EMBL/GenBank/DDBJ databases">
        <authorList>
            <person name="Peterson S.W."/>
        </authorList>
    </citation>
    <scope>NUCLEOTIDE SEQUENCE [LARGE SCALE GENOMIC DNA]</scope>
    <source>
        <strain evidence="2 3">VKM Ac-2059</strain>
    </source>
</reference>
<sequence>MEMWLFDAPTATALSQIMPVLLLALILEMRRTEMHLRGRSIRKTRIILAVFFGAFAVIETVLVLSIDGRLFPARWSDLVAALVIFALLWLLFVLSMMSERGTQRSGRRDGKRDDD</sequence>
<name>A0A1T5KWN9_9MICO</name>
<feature type="transmembrane region" description="Helical" evidence="1">
    <location>
        <begin position="78"/>
        <end position="98"/>
    </location>
</feature>
<dbReference type="OrthoDB" id="4748759at2"/>
<evidence type="ECO:0000313" key="2">
    <source>
        <dbReference type="EMBL" id="SKC68232.1"/>
    </source>
</evidence>
<dbReference type="STRING" id="123320.SAMN06309945_2609"/>
<dbReference type="RefSeq" id="WP_079728639.1">
    <property type="nucleotide sequence ID" value="NZ_FUZP01000003.1"/>
</dbReference>
<organism evidence="2 3">
    <name type="scientific">Okibacterium fritillariae</name>
    <dbReference type="NCBI Taxonomy" id="123320"/>
    <lineage>
        <taxon>Bacteria</taxon>
        <taxon>Bacillati</taxon>
        <taxon>Actinomycetota</taxon>
        <taxon>Actinomycetes</taxon>
        <taxon>Micrococcales</taxon>
        <taxon>Microbacteriaceae</taxon>
        <taxon>Okibacterium</taxon>
    </lineage>
</organism>
<dbReference type="EMBL" id="FUZP01000003">
    <property type="protein sequence ID" value="SKC68232.1"/>
    <property type="molecule type" value="Genomic_DNA"/>
</dbReference>
<keyword evidence="3" id="KW-1185">Reference proteome</keyword>
<proteinExistence type="predicted"/>
<dbReference type="AlphaFoldDB" id="A0A1T5KWN9"/>
<keyword evidence="1" id="KW-1133">Transmembrane helix</keyword>
<protein>
    <submittedName>
        <fullName evidence="2">Uncharacterized protein</fullName>
    </submittedName>
</protein>
<feature type="transmembrane region" description="Helical" evidence="1">
    <location>
        <begin position="6"/>
        <end position="26"/>
    </location>
</feature>
<evidence type="ECO:0000313" key="3">
    <source>
        <dbReference type="Proteomes" id="UP000190857"/>
    </source>
</evidence>